<evidence type="ECO:0000313" key="2">
    <source>
        <dbReference type="Proteomes" id="UP001597112"/>
    </source>
</evidence>
<gene>
    <name evidence="1" type="ORF">ACFQ21_09845</name>
</gene>
<keyword evidence="2" id="KW-1185">Reference proteome</keyword>
<organism evidence="1 2">
    <name type="scientific">Ohtaekwangia kribbensis</name>
    <dbReference type="NCBI Taxonomy" id="688913"/>
    <lineage>
        <taxon>Bacteria</taxon>
        <taxon>Pseudomonadati</taxon>
        <taxon>Bacteroidota</taxon>
        <taxon>Cytophagia</taxon>
        <taxon>Cytophagales</taxon>
        <taxon>Fulvivirgaceae</taxon>
        <taxon>Ohtaekwangia</taxon>
    </lineage>
</organism>
<dbReference type="EMBL" id="JBHTKA010000002">
    <property type="protein sequence ID" value="MFD0999610.1"/>
    <property type="molecule type" value="Genomic_DNA"/>
</dbReference>
<dbReference type="RefSeq" id="WP_377578441.1">
    <property type="nucleotide sequence ID" value="NZ_JBHTKA010000002.1"/>
</dbReference>
<name>A0ABW3K047_9BACT</name>
<reference evidence="2" key="1">
    <citation type="journal article" date="2019" name="Int. J. Syst. Evol. Microbiol.">
        <title>The Global Catalogue of Microorganisms (GCM) 10K type strain sequencing project: providing services to taxonomists for standard genome sequencing and annotation.</title>
        <authorList>
            <consortium name="The Broad Institute Genomics Platform"/>
            <consortium name="The Broad Institute Genome Sequencing Center for Infectious Disease"/>
            <person name="Wu L."/>
            <person name="Ma J."/>
        </authorList>
    </citation>
    <scope>NUCLEOTIDE SEQUENCE [LARGE SCALE GENOMIC DNA]</scope>
    <source>
        <strain evidence="2">CCUG 58938</strain>
    </source>
</reference>
<accession>A0ABW3K047</accession>
<dbReference type="Proteomes" id="UP001597112">
    <property type="component" value="Unassembled WGS sequence"/>
</dbReference>
<comment type="caution">
    <text evidence="1">The sequence shown here is derived from an EMBL/GenBank/DDBJ whole genome shotgun (WGS) entry which is preliminary data.</text>
</comment>
<evidence type="ECO:0000313" key="1">
    <source>
        <dbReference type="EMBL" id="MFD0999610.1"/>
    </source>
</evidence>
<proteinExistence type="predicted"/>
<evidence type="ECO:0008006" key="3">
    <source>
        <dbReference type="Google" id="ProtNLM"/>
    </source>
</evidence>
<sequence length="383" mass="44904">MYRLCFAALLFFVVCCTDKPSHTSHRNAFYYWRTDVSRFPWSDSTYKALNVSRLYLRFFDVDWSEESKSPIPVSPINFYYAYNSPDTSTEIVPVVFITNETFTNLNDEKSRALARNVHKKIMNKLNGLLENLAGYDYTWWEQNPYNIKSKNFDEQAKRDSTYAANLQRIHEIQFDCDWTKTTKAQYFAFLDETKKLFGEKLISSTIRLYQYKYPAEAGVPPVKRGMLMCYNAGNIRSTKTVNSIFDKDEVMSYLDAKEYPVPLDYALPVFDWALLYQRGQLKSILSTSILREDYQRHIGPRDTRSHVAVVQEDFVYGDTDNGLYIRAGDEIRYEEPDLEDVQEVAEWLSRHKNNKEAIVSLYHLNEHDLQKHSEAIQAIFDSF</sequence>
<protein>
    <recommendedName>
        <fullName evidence="3">Lipoprotein</fullName>
    </recommendedName>
</protein>